<keyword evidence="1" id="KW-0732">Signal</keyword>
<protein>
    <recommendedName>
        <fullName evidence="2">Right handed beta helix domain-containing protein</fullName>
    </recommendedName>
</protein>
<feature type="signal peptide" evidence="1">
    <location>
        <begin position="1"/>
        <end position="27"/>
    </location>
</feature>
<dbReference type="EMBL" id="HBIB01047878">
    <property type="protein sequence ID" value="CAE0269147.1"/>
    <property type="molecule type" value="Transcribed_RNA"/>
</dbReference>
<evidence type="ECO:0000259" key="2">
    <source>
        <dbReference type="Pfam" id="PF13229"/>
    </source>
</evidence>
<dbReference type="InterPro" id="IPR012334">
    <property type="entry name" value="Pectin_lyas_fold"/>
</dbReference>
<dbReference type="NCBIfam" id="TIGR03804">
    <property type="entry name" value="para_beta_helix"/>
    <property type="match status" value="1"/>
</dbReference>
<organism evidence="3">
    <name type="scientific">Palpitomonas bilix</name>
    <dbReference type="NCBI Taxonomy" id="652834"/>
    <lineage>
        <taxon>Eukaryota</taxon>
        <taxon>Eukaryota incertae sedis</taxon>
    </lineage>
</organism>
<accession>A0A7S3GKE4</accession>
<dbReference type="SUPFAM" id="SSF51126">
    <property type="entry name" value="Pectin lyase-like"/>
    <property type="match status" value="1"/>
</dbReference>
<evidence type="ECO:0000256" key="1">
    <source>
        <dbReference type="SAM" id="SignalP"/>
    </source>
</evidence>
<name>A0A7S3GKE4_9EUKA</name>
<feature type="domain" description="Right handed beta helix" evidence="2">
    <location>
        <begin position="418"/>
        <end position="562"/>
    </location>
</feature>
<sequence length="647" mass="69410">MATAWIQPTRIPLLLSIFLFPLACSFGVEELSVTFFVNAVKGSDSNNGTSPDLPFASLQAALLAVSEARGGGKCPSVVISEGTYFISPSEPLVLNQSTSGNASCTISISGSESGGTTVSGGRVVPLSSRIASGLMRKNLPSEVVAFNLTSLSLSGHFGGLSSGGLGQCPTPRMELTLNGDVMTVARYPNILPNGTWQWINVGSALNDSAFTISNDRVAEWASELDHAWLHGYWTYDWADNYVKPCSIRNANDTNASLVSVCADTPPIYGLKSRARFYGLNLLSELDAPGEYFIDETNDVLYLYPPHPLTTEDKLVLSVAESAITADTTSYLKMEYIAFENFQGTAVSLKNVNKVVLENLAVNAAGQVGISLSGYSSQVDNSIVSSTGCAGITLTGGDNVQLTASSLSATGNTLRYFSRVKRAYTPGIHFSGVGITLSSNKISDGPHNAILGGGSLNLFQYNYIARVCYEVTDSGAFYTGRSWANRGNIVHGNVFEDIYNTEHPVLGSPSVQAIYLDDEMSGYTIYNNTFIRCHKGIFVGGGRRNNVTKNIFFDNGVALHLDNRGMGWQASGCAPGGTLPQTLKAVNYQLPPWSTTFPEVVDLMSDHPCVPVYNNFADNACWGCTSMMDFTSAQAEEWLTSISNNVNH</sequence>
<proteinExistence type="predicted"/>
<dbReference type="InterPro" id="IPR039448">
    <property type="entry name" value="Beta_helix"/>
</dbReference>
<dbReference type="PANTHER" id="PTHR36453">
    <property type="entry name" value="SECRETED PROTEIN-RELATED"/>
    <property type="match status" value="1"/>
</dbReference>
<dbReference type="AlphaFoldDB" id="A0A7S3GKE4"/>
<feature type="chain" id="PRO_5030533060" description="Right handed beta helix domain-containing protein" evidence="1">
    <location>
        <begin position="28"/>
        <end position="647"/>
    </location>
</feature>
<dbReference type="InterPro" id="IPR006626">
    <property type="entry name" value="PbH1"/>
</dbReference>
<dbReference type="SMART" id="SM00710">
    <property type="entry name" value="PbH1"/>
    <property type="match status" value="5"/>
</dbReference>
<dbReference type="Gene3D" id="2.160.20.10">
    <property type="entry name" value="Single-stranded right-handed beta-helix, Pectin lyase-like"/>
    <property type="match status" value="2"/>
</dbReference>
<gene>
    <name evidence="3" type="ORF">PBIL07802_LOCUS31500</name>
</gene>
<dbReference type="InterPro" id="IPR011050">
    <property type="entry name" value="Pectin_lyase_fold/virulence"/>
</dbReference>
<evidence type="ECO:0000313" key="3">
    <source>
        <dbReference type="EMBL" id="CAE0269147.1"/>
    </source>
</evidence>
<dbReference type="PANTHER" id="PTHR36453:SF1">
    <property type="entry name" value="RIGHT HANDED BETA HELIX DOMAIN-CONTAINING PROTEIN"/>
    <property type="match status" value="1"/>
</dbReference>
<dbReference type="Pfam" id="PF13229">
    <property type="entry name" value="Beta_helix"/>
    <property type="match status" value="1"/>
</dbReference>
<reference evidence="3" key="1">
    <citation type="submission" date="2021-01" db="EMBL/GenBank/DDBJ databases">
        <authorList>
            <person name="Corre E."/>
            <person name="Pelletier E."/>
            <person name="Niang G."/>
            <person name="Scheremetjew M."/>
            <person name="Finn R."/>
            <person name="Kale V."/>
            <person name="Holt S."/>
            <person name="Cochrane G."/>
            <person name="Meng A."/>
            <person name="Brown T."/>
            <person name="Cohen L."/>
        </authorList>
    </citation>
    <scope>NUCLEOTIDE SEQUENCE</scope>
    <source>
        <strain evidence="3">NIES-2562</strain>
    </source>
</reference>
<dbReference type="InterPro" id="IPR022441">
    <property type="entry name" value="Para_beta_helix_rpt-2"/>
</dbReference>